<gene>
    <name evidence="10" type="ORF">AMETH_2904</name>
</gene>
<sequence>MRTDVMETFPRVAVPLDGRRAAAVAIVVSGEEPVIWLTRRATGMRAHPGQFALPGGRVDPGEDAIGAALRELEEELGVTATRADCVGLLDDYPTRSGYVITPVVVRLPGEVPLRPNPDEVAHVHVIPVPDLGVEPRFLTIPESDRPVIQLPLAGHLVHAPTAAVLYQFREAALHGRTTRVAHFEQPVFAWR</sequence>
<organism evidence="10 11">
    <name type="scientific">Amycolatopsis methanolica 239</name>
    <dbReference type="NCBI Taxonomy" id="1068978"/>
    <lineage>
        <taxon>Bacteria</taxon>
        <taxon>Bacillati</taxon>
        <taxon>Actinomycetota</taxon>
        <taxon>Actinomycetes</taxon>
        <taxon>Pseudonocardiales</taxon>
        <taxon>Pseudonocardiaceae</taxon>
        <taxon>Amycolatopsis</taxon>
        <taxon>Amycolatopsis methanolica group</taxon>
    </lineage>
</organism>
<accession>A0A076MVH3</accession>
<evidence type="ECO:0000256" key="4">
    <source>
        <dbReference type="ARBA" id="ARBA00022723"/>
    </source>
</evidence>
<dbReference type="EMBL" id="CP009110">
    <property type="protein sequence ID" value="AIJ22996.1"/>
    <property type="molecule type" value="Genomic_DNA"/>
</dbReference>
<evidence type="ECO:0000256" key="5">
    <source>
        <dbReference type="ARBA" id="ARBA00022801"/>
    </source>
</evidence>
<dbReference type="eggNOG" id="COG0494">
    <property type="taxonomic scope" value="Bacteria"/>
</dbReference>
<dbReference type="InterPro" id="IPR000086">
    <property type="entry name" value="NUDIX_hydrolase_dom"/>
</dbReference>
<keyword evidence="6" id="KW-0460">Magnesium</keyword>
<dbReference type="RefSeq" id="WP_017987993.1">
    <property type="nucleotide sequence ID" value="NZ_AQUL01000002.1"/>
</dbReference>
<dbReference type="STRING" id="1068978.AMETH_2904"/>
<dbReference type="InterPro" id="IPR020476">
    <property type="entry name" value="Nudix_hydrolase"/>
</dbReference>
<name>A0A076MVH3_AMYME</name>
<feature type="domain" description="Nudix hydrolase" evidence="9">
    <location>
        <begin position="18"/>
        <end position="152"/>
    </location>
</feature>
<keyword evidence="5 8" id="KW-0378">Hydrolase</keyword>
<dbReference type="CDD" id="cd03426">
    <property type="entry name" value="NUDIX_CoAse_Nudt7"/>
    <property type="match status" value="1"/>
</dbReference>
<comment type="cofactor">
    <cofactor evidence="2">
        <name>Mg(2+)</name>
        <dbReference type="ChEBI" id="CHEBI:18420"/>
    </cofactor>
</comment>
<dbReference type="HOGENOM" id="CLU_040940_5_0_11"/>
<dbReference type="SUPFAM" id="SSF55811">
    <property type="entry name" value="Nudix"/>
    <property type="match status" value="1"/>
</dbReference>
<dbReference type="Proteomes" id="UP000062973">
    <property type="component" value="Chromosome"/>
</dbReference>
<evidence type="ECO:0000313" key="11">
    <source>
        <dbReference type="Proteomes" id="UP000062973"/>
    </source>
</evidence>
<comment type="cofactor">
    <cofactor evidence="1">
        <name>Mn(2+)</name>
        <dbReference type="ChEBI" id="CHEBI:29035"/>
    </cofactor>
</comment>
<keyword evidence="11" id="KW-1185">Reference proteome</keyword>
<evidence type="ECO:0000256" key="2">
    <source>
        <dbReference type="ARBA" id="ARBA00001946"/>
    </source>
</evidence>
<evidence type="ECO:0000313" key="10">
    <source>
        <dbReference type="EMBL" id="AIJ22996.1"/>
    </source>
</evidence>
<protein>
    <submittedName>
        <fullName evidence="10">NUDIX hydrolase</fullName>
    </submittedName>
</protein>
<dbReference type="GO" id="GO:0046872">
    <property type="term" value="F:metal ion binding"/>
    <property type="evidence" value="ECO:0007669"/>
    <property type="project" value="UniProtKB-KW"/>
</dbReference>
<dbReference type="Gene3D" id="3.90.79.10">
    <property type="entry name" value="Nucleoside Triphosphate Pyrophosphohydrolase"/>
    <property type="match status" value="1"/>
</dbReference>
<dbReference type="KEGG" id="amq:AMETH_2904"/>
<dbReference type="InterPro" id="IPR020084">
    <property type="entry name" value="NUDIX_hydrolase_CS"/>
</dbReference>
<dbReference type="PRINTS" id="PR00502">
    <property type="entry name" value="NUDIXFAMILY"/>
</dbReference>
<evidence type="ECO:0000256" key="8">
    <source>
        <dbReference type="RuleBase" id="RU003476"/>
    </source>
</evidence>
<dbReference type="PROSITE" id="PS00893">
    <property type="entry name" value="NUDIX_BOX"/>
    <property type="match status" value="1"/>
</dbReference>
<evidence type="ECO:0000256" key="7">
    <source>
        <dbReference type="ARBA" id="ARBA00023211"/>
    </source>
</evidence>
<dbReference type="PROSITE" id="PS51462">
    <property type="entry name" value="NUDIX"/>
    <property type="match status" value="1"/>
</dbReference>
<dbReference type="AlphaFoldDB" id="A0A076MVH3"/>
<evidence type="ECO:0000256" key="6">
    <source>
        <dbReference type="ARBA" id="ARBA00022842"/>
    </source>
</evidence>
<evidence type="ECO:0000256" key="1">
    <source>
        <dbReference type="ARBA" id="ARBA00001936"/>
    </source>
</evidence>
<reference evidence="10 11" key="1">
    <citation type="submission" date="2014-07" db="EMBL/GenBank/DDBJ databases">
        <title>Whole Genome Sequence of the Amycolatopsis methanolica 239.</title>
        <authorList>
            <person name="Tang B."/>
        </authorList>
    </citation>
    <scope>NUCLEOTIDE SEQUENCE [LARGE SCALE GENOMIC DNA]</scope>
    <source>
        <strain evidence="10 11">239</strain>
    </source>
</reference>
<dbReference type="GO" id="GO:0010945">
    <property type="term" value="F:coenzyme A diphosphatase activity"/>
    <property type="evidence" value="ECO:0007669"/>
    <property type="project" value="InterPro"/>
</dbReference>
<evidence type="ECO:0000259" key="9">
    <source>
        <dbReference type="PROSITE" id="PS51462"/>
    </source>
</evidence>
<keyword evidence="4" id="KW-0479">Metal-binding</keyword>
<dbReference type="InterPro" id="IPR045121">
    <property type="entry name" value="CoAse"/>
</dbReference>
<keyword evidence="7" id="KW-0464">Manganese</keyword>
<dbReference type="PATRIC" id="fig|1068978.7.peg.3102"/>
<dbReference type="PANTHER" id="PTHR12992:SF11">
    <property type="entry name" value="MITOCHONDRIAL COENZYME A DIPHOSPHATASE NUDT8"/>
    <property type="match status" value="1"/>
</dbReference>
<proteinExistence type="inferred from homology"/>
<evidence type="ECO:0000256" key="3">
    <source>
        <dbReference type="ARBA" id="ARBA00005582"/>
    </source>
</evidence>
<dbReference type="PANTHER" id="PTHR12992">
    <property type="entry name" value="NUDIX HYDROLASE"/>
    <property type="match status" value="1"/>
</dbReference>
<comment type="similarity">
    <text evidence="3 8">Belongs to the Nudix hydrolase family.</text>
</comment>
<dbReference type="InterPro" id="IPR015797">
    <property type="entry name" value="NUDIX_hydrolase-like_dom_sf"/>
</dbReference>
<dbReference type="Pfam" id="PF00293">
    <property type="entry name" value="NUDIX"/>
    <property type="match status" value="1"/>
</dbReference>